<proteinExistence type="inferred from homology"/>
<evidence type="ECO:0000256" key="3">
    <source>
        <dbReference type="ARBA" id="ARBA00022475"/>
    </source>
</evidence>
<dbReference type="SUPFAM" id="SSF161098">
    <property type="entry name" value="MetI-like"/>
    <property type="match status" value="1"/>
</dbReference>
<gene>
    <name evidence="10" type="ORF">D7294_21665</name>
</gene>
<evidence type="ECO:0000313" key="11">
    <source>
        <dbReference type="Proteomes" id="UP000272474"/>
    </source>
</evidence>
<feature type="transmembrane region" description="Helical" evidence="7">
    <location>
        <begin position="115"/>
        <end position="136"/>
    </location>
</feature>
<dbReference type="OrthoDB" id="61122at2"/>
<dbReference type="InterPro" id="IPR000515">
    <property type="entry name" value="MetI-like"/>
</dbReference>
<evidence type="ECO:0000256" key="8">
    <source>
        <dbReference type="SAM" id="MobiDB-lite"/>
    </source>
</evidence>
<feature type="transmembrane region" description="Helical" evidence="7">
    <location>
        <begin position="283"/>
        <end position="304"/>
    </location>
</feature>
<dbReference type="Proteomes" id="UP000272474">
    <property type="component" value="Unassembled WGS sequence"/>
</dbReference>
<keyword evidence="2 7" id="KW-0813">Transport</keyword>
<dbReference type="PANTHER" id="PTHR43744">
    <property type="entry name" value="ABC TRANSPORTER PERMEASE PROTEIN MG189-RELATED-RELATED"/>
    <property type="match status" value="1"/>
</dbReference>
<feature type="domain" description="ABC transmembrane type-1" evidence="9">
    <location>
        <begin position="111"/>
        <end position="304"/>
    </location>
</feature>
<dbReference type="AlphaFoldDB" id="A0A3A9YT27"/>
<evidence type="ECO:0000256" key="5">
    <source>
        <dbReference type="ARBA" id="ARBA00022989"/>
    </source>
</evidence>
<dbReference type="GO" id="GO:0005886">
    <property type="term" value="C:plasma membrane"/>
    <property type="evidence" value="ECO:0007669"/>
    <property type="project" value="UniProtKB-SubCell"/>
</dbReference>
<evidence type="ECO:0000256" key="2">
    <source>
        <dbReference type="ARBA" id="ARBA00022448"/>
    </source>
</evidence>
<evidence type="ECO:0000256" key="7">
    <source>
        <dbReference type="RuleBase" id="RU363032"/>
    </source>
</evidence>
<dbReference type="InterPro" id="IPR035906">
    <property type="entry name" value="MetI-like_sf"/>
</dbReference>
<evidence type="ECO:0000256" key="1">
    <source>
        <dbReference type="ARBA" id="ARBA00004651"/>
    </source>
</evidence>
<feature type="transmembrane region" description="Helical" evidence="7">
    <location>
        <begin position="222"/>
        <end position="244"/>
    </location>
</feature>
<keyword evidence="11" id="KW-1185">Reference proteome</keyword>
<feature type="transmembrane region" description="Helical" evidence="7">
    <location>
        <begin position="182"/>
        <end position="201"/>
    </location>
</feature>
<feature type="region of interest" description="Disordered" evidence="8">
    <location>
        <begin position="1"/>
        <end position="26"/>
    </location>
</feature>
<evidence type="ECO:0000259" key="9">
    <source>
        <dbReference type="PROSITE" id="PS50928"/>
    </source>
</evidence>
<sequence>MTAVAQPAAPAPQDAPRRTRLRPGGRRRPLNPGRLLAWAVLLLFLLVTIAPFLWMLRTALSNNRSLFTEPNSPLPVDFTWGPLQRVFGTASTEEAQAEGGSGASLHFWVYLRNSLIVSTLITVGQVFFSACAAYAFARLSWPGRDKVFFVFLTALMVPPVFTMLPNFVLIKELGLLNTYPGIVAPFFFMTPFAVFFLRQFFLGINRELEEAAMIDGAGYYRIFFRIILPASSAPLATLGILTFINAWNEYFWPNLVGQKDGVRVLTVALSAFRTATPNTGPDWAGLMAAALVAAVPTMLVFLAFGRKIINSIQFTGVK</sequence>
<organism evidence="10 11">
    <name type="scientific">Streptomyces hoynatensis</name>
    <dbReference type="NCBI Taxonomy" id="1141874"/>
    <lineage>
        <taxon>Bacteria</taxon>
        <taxon>Bacillati</taxon>
        <taxon>Actinomycetota</taxon>
        <taxon>Actinomycetes</taxon>
        <taxon>Kitasatosporales</taxon>
        <taxon>Streptomycetaceae</taxon>
        <taxon>Streptomyces</taxon>
    </lineage>
</organism>
<dbReference type="EMBL" id="RBAL01000014">
    <property type="protein sequence ID" value="RKN39188.1"/>
    <property type="molecule type" value="Genomic_DNA"/>
</dbReference>
<accession>A0A3A9YT27</accession>
<evidence type="ECO:0000313" key="10">
    <source>
        <dbReference type="EMBL" id="RKN39188.1"/>
    </source>
</evidence>
<keyword evidence="4 7" id="KW-0812">Transmembrane</keyword>
<dbReference type="PROSITE" id="PS50928">
    <property type="entry name" value="ABC_TM1"/>
    <property type="match status" value="1"/>
</dbReference>
<evidence type="ECO:0000256" key="6">
    <source>
        <dbReference type="ARBA" id="ARBA00023136"/>
    </source>
</evidence>
<comment type="subcellular location">
    <subcellularLocation>
        <location evidence="1 7">Cell membrane</location>
        <topology evidence="1 7">Multi-pass membrane protein</topology>
    </subcellularLocation>
</comment>
<dbReference type="RefSeq" id="WP_120682329.1">
    <property type="nucleotide sequence ID" value="NZ_RBAL01000014.1"/>
</dbReference>
<feature type="compositionally biased region" description="Low complexity" evidence="8">
    <location>
        <begin position="1"/>
        <end position="14"/>
    </location>
</feature>
<keyword evidence="5 7" id="KW-1133">Transmembrane helix</keyword>
<dbReference type="CDD" id="cd06261">
    <property type="entry name" value="TM_PBP2"/>
    <property type="match status" value="1"/>
</dbReference>
<keyword evidence="6 7" id="KW-0472">Membrane</keyword>
<evidence type="ECO:0000256" key="4">
    <source>
        <dbReference type="ARBA" id="ARBA00022692"/>
    </source>
</evidence>
<name>A0A3A9YT27_9ACTN</name>
<feature type="transmembrane region" description="Helical" evidence="7">
    <location>
        <begin position="148"/>
        <end position="170"/>
    </location>
</feature>
<dbReference type="GO" id="GO:0055085">
    <property type="term" value="P:transmembrane transport"/>
    <property type="evidence" value="ECO:0007669"/>
    <property type="project" value="InterPro"/>
</dbReference>
<keyword evidence="3" id="KW-1003">Cell membrane</keyword>
<comment type="caution">
    <text evidence="10">The sequence shown here is derived from an EMBL/GenBank/DDBJ whole genome shotgun (WGS) entry which is preliminary data.</text>
</comment>
<protein>
    <submittedName>
        <fullName evidence="10">Carbohydrate ABC transporter permease</fullName>
    </submittedName>
</protein>
<dbReference type="Pfam" id="PF00528">
    <property type="entry name" value="BPD_transp_1"/>
    <property type="match status" value="1"/>
</dbReference>
<dbReference type="PANTHER" id="PTHR43744:SF12">
    <property type="entry name" value="ABC TRANSPORTER PERMEASE PROTEIN MG189-RELATED"/>
    <property type="match status" value="1"/>
</dbReference>
<reference evidence="10 11" key="1">
    <citation type="journal article" date="2014" name="Int. J. Syst. Evol. Microbiol.">
        <title>Streptomyces hoynatensis sp. nov., isolated from deep marine sediment.</title>
        <authorList>
            <person name="Veyisoglu A."/>
            <person name="Sahin N."/>
        </authorList>
    </citation>
    <scope>NUCLEOTIDE SEQUENCE [LARGE SCALE GENOMIC DNA]</scope>
    <source>
        <strain evidence="10 11">KCTC 29097</strain>
    </source>
</reference>
<dbReference type="Gene3D" id="1.10.3720.10">
    <property type="entry name" value="MetI-like"/>
    <property type="match status" value="1"/>
</dbReference>
<comment type="similarity">
    <text evidence="7">Belongs to the binding-protein-dependent transport system permease family.</text>
</comment>
<feature type="transmembrane region" description="Helical" evidence="7">
    <location>
        <begin position="35"/>
        <end position="56"/>
    </location>
</feature>